<accession>A0AAE1D1Z5</accession>
<keyword evidence="3" id="KW-1185">Reference proteome</keyword>
<dbReference type="AlphaFoldDB" id="A0AAE1D1Z5"/>
<evidence type="ECO:0000313" key="3">
    <source>
        <dbReference type="Proteomes" id="UP001283361"/>
    </source>
</evidence>
<sequence>MQVALESDQRVYPLSKFGLLLSPGPRNPGVDHTGHETIPPTWSTWGLLESGQYSITLQRFLSTHVKLDISSLTCSKPRIIRHSLKRYKALVTLLVYTVPRQIVQETRGSPAVQVTIHGERLDQALASDNSSSLREPSGRSVDANCWPGEKN</sequence>
<gene>
    <name evidence="2" type="ORF">RRG08_063548</name>
</gene>
<evidence type="ECO:0000313" key="2">
    <source>
        <dbReference type="EMBL" id="KAK3752694.1"/>
    </source>
</evidence>
<name>A0AAE1D1Z5_9GAST</name>
<organism evidence="2 3">
    <name type="scientific">Elysia crispata</name>
    <name type="common">lettuce slug</name>
    <dbReference type="NCBI Taxonomy" id="231223"/>
    <lineage>
        <taxon>Eukaryota</taxon>
        <taxon>Metazoa</taxon>
        <taxon>Spiralia</taxon>
        <taxon>Lophotrochozoa</taxon>
        <taxon>Mollusca</taxon>
        <taxon>Gastropoda</taxon>
        <taxon>Heterobranchia</taxon>
        <taxon>Euthyneura</taxon>
        <taxon>Panpulmonata</taxon>
        <taxon>Sacoglossa</taxon>
        <taxon>Placobranchoidea</taxon>
        <taxon>Plakobranchidae</taxon>
        <taxon>Elysia</taxon>
    </lineage>
</organism>
<evidence type="ECO:0000256" key="1">
    <source>
        <dbReference type="SAM" id="MobiDB-lite"/>
    </source>
</evidence>
<dbReference type="EMBL" id="JAWDGP010005743">
    <property type="protein sequence ID" value="KAK3752694.1"/>
    <property type="molecule type" value="Genomic_DNA"/>
</dbReference>
<feature type="region of interest" description="Disordered" evidence="1">
    <location>
        <begin position="127"/>
        <end position="151"/>
    </location>
</feature>
<protein>
    <submittedName>
        <fullName evidence="2">Uncharacterized protein</fullName>
    </submittedName>
</protein>
<reference evidence="2" key="1">
    <citation type="journal article" date="2023" name="G3 (Bethesda)">
        <title>A reference genome for the long-term kleptoplast-retaining sea slug Elysia crispata morphotype clarki.</title>
        <authorList>
            <person name="Eastman K.E."/>
            <person name="Pendleton A.L."/>
            <person name="Shaikh M.A."/>
            <person name="Suttiyut T."/>
            <person name="Ogas R."/>
            <person name="Tomko P."/>
            <person name="Gavelis G."/>
            <person name="Widhalm J.R."/>
            <person name="Wisecaver J.H."/>
        </authorList>
    </citation>
    <scope>NUCLEOTIDE SEQUENCE</scope>
    <source>
        <strain evidence="2">ECLA1</strain>
    </source>
</reference>
<comment type="caution">
    <text evidence="2">The sequence shown here is derived from an EMBL/GenBank/DDBJ whole genome shotgun (WGS) entry which is preliminary data.</text>
</comment>
<dbReference type="Proteomes" id="UP001283361">
    <property type="component" value="Unassembled WGS sequence"/>
</dbReference>
<proteinExistence type="predicted"/>